<proteinExistence type="predicted"/>
<dbReference type="SUPFAM" id="SSF52540">
    <property type="entry name" value="P-loop containing nucleoside triphosphate hydrolases"/>
    <property type="match status" value="1"/>
</dbReference>
<evidence type="ECO:0000256" key="1">
    <source>
        <dbReference type="ARBA" id="ARBA00022821"/>
    </source>
</evidence>
<dbReference type="OrthoDB" id="1937110at2759"/>
<sequence length="148" mass="16519">MENEDKAKKSCFAGFCIKTPYQLCKKAVKEANSIAELLEKEDRFDRVSCRPAPEGMRMAMRPVKDYEEFESRRAAFDGVMNALKDDNLAIIGVYGMGGVGKTTLVKQVASQAKKEKVFETVVMAALTQNPNIPNVQNEIAEKLIRPQT</sequence>
<dbReference type="InterPro" id="IPR002182">
    <property type="entry name" value="NB-ARC"/>
</dbReference>
<dbReference type="InterPro" id="IPR050905">
    <property type="entry name" value="Plant_NBS-LRR"/>
</dbReference>
<dbReference type="InterPro" id="IPR027417">
    <property type="entry name" value="P-loop_NTPase"/>
</dbReference>
<accession>A0A1R3GB38</accession>
<organism evidence="3 4">
    <name type="scientific">Corchorus olitorius</name>
    <dbReference type="NCBI Taxonomy" id="93759"/>
    <lineage>
        <taxon>Eukaryota</taxon>
        <taxon>Viridiplantae</taxon>
        <taxon>Streptophyta</taxon>
        <taxon>Embryophyta</taxon>
        <taxon>Tracheophyta</taxon>
        <taxon>Spermatophyta</taxon>
        <taxon>Magnoliopsida</taxon>
        <taxon>eudicotyledons</taxon>
        <taxon>Gunneridae</taxon>
        <taxon>Pentapetalae</taxon>
        <taxon>rosids</taxon>
        <taxon>malvids</taxon>
        <taxon>Malvales</taxon>
        <taxon>Malvaceae</taxon>
        <taxon>Grewioideae</taxon>
        <taxon>Apeibeae</taxon>
        <taxon>Corchorus</taxon>
    </lineage>
</organism>
<dbReference type="EMBL" id="AWUE01022996">
    <property type="protein sequence ID" value="OMO55281.1"/>
    <property type="molecule type" value="Genomic_DNA"/>
</dbReference>
<keyword evidence="4" id="KW-1185">Reference proteome</keyword>
<protein>
    <submittedName>
        <fullName evidence="3">NB-ARC domain-containing protein</fullName>
    </submittedName>
</protein>
<comment type="caution">
    <text evidence="3">The sequence shown here is derived from an EMBL/GenBank/DDBJ whole genome shotgun (WGS) entry which is preliminary data.</text>
</comment>
<dbReference type="STRING" id="93759.A0A1R3GB38"/>
<keyword evidence="1" id="KW-0611">Plant defense</keyword>
<reference evidence="4" key="1">
    <citation type="submission" date="2013-09" db="EMBL/GenBank/DDBJ databases">
        <title>Corchorus olitorius genome sequencing.</title>
        <authorList>
            <person name="Alam M."/>
            <person name="Haque M.S."/>
            <person name="Islam M.S."/>
            <person name="Emdad E.M."/>
            <person name="Islam M.M."/>
            <person name="Ahmed B."/>
            <person name="Halim A."/>
            <person name="Hossen Q.M.M."/>
            <person name="Hossain M.Z."/>
            <person name="Ahmed R."/>
            <person name="Khan M.M."/>
            <person name="Islam R."/>
            <person name="Rashid M.M."/>
            <person name="Khan S.A."/>
            <person name="Rahman M.S."/>
            <person name="Alam M."/>
            <person name="Yahiya A.S."/>
            <person name="Khan M.S."/>
            <person name="Azam M.S."/>
            <person name="Haque T."/>
            <person name="Lashkar M.Z.H."/>
            <person name="Akhand A.I."/>
            <person name="Morshed G."/>
            <person name="Roy S."/>
            <person name="Uddin K.S."/>
            <person name="Rabeya T."/>
            <person name="Hossain A.S."/>
            <person name="Chowdhury A."/>
            <person name="Snigdha A.R."/>
            <person name="Mortoza M.S."/>
            <person name="Matin S.A."/>
            <person name="Hoque S.M.E."/>
            <person name="Islam M.K."/>
            <person name="Roy D.K."/>
            <person name="Haider R."/>
            <person name="Moosa M.M."/>
            <person name="Elias S.M."/>
            <person name="Hasan A.M."/>
            <person name="Jahan S."/>
            <person name="Shafiuddin M."/>
            <person name="Mahmood N."/>
            <person name="Shommy N.S."/>
        </authorList>
    </citation>
    <scope>NUCLEOTIDE SEQUENCE [LARGE SCALE GENOMIC DNA]</scope>
    <source>
        <strain evidence="4">cv. O-4</strain>
    </source>
</reference>
<dbReference type="PANTHER" id="PTHR33463:SF209">
    <property type="entry name" value="DISEASE RESISTANCE PROTEIN RPS2-LIKE"/>
    <property type="match status" value="1"/>
</dbReference>
<dbReference type="PANTHER" id="PTHR33463">
    <property type="entry name" value="NB-ARC DOMAIN-CONTAINING PROTEIN-RELATED"/>
    <property type="match status" value="1"/>
</dbReference>
<dbReference type="Gene3D" id="3.40.50.300">
    <property type="entry name" value="P-loop containing nucleotide triphosphate hydrolases"/>
    <property type="match status" value="1"/>
</dbReference>
<dbReference type="Pfam" id="PF00931">
    <property type="entry name" value="NB-ARC"/>
    <property type="match status" value="1"/>
</dbReference>
<evidence type="ECO:0000259" key="2">
    <source>
        <dbReference type="Pfam" id="PF00931"/>
    </source>
</evidence>
<dbReference type="Proteomes" id="UP000187203">
    <property type="component" value="Unassembled WGS sequence"/>
</dbReference>
<dbReference type="AlphaFoldDB" id="A0A1R3GB38"/>
<dbReference type="GO" id="GO:0043531">
    <property type="term" value="F:ADP binding"/>
    <property type="evidence" value="ECO:0007669"/>
    <property type="project" value="InterPro"/>
</dbReference>
<feature type="domain" description="NB-ARC" evidence="2">
    <location>
        <begin position="76"/>
        <end position="144"/>
    </location>
</feature>
<gene>
    <name evidence="3" type="ORF">COLO4_36080</name>
</gene>
<evidence type="ECO:0000313" key="3">
    <source>
        <dbReference type="EMBL" id="OMO55281.1"/>
    </source>
</evidence>
<evidence type="ECO:0000313" key="4">
    <source>
        <dbReference type="Proteomes" id="UP000187203"/>
    </source>
</evidence>
<name>A0A1R3GB38_9ROSI</name>